<dbReference type="InterPro" id="IPR013087">
    <property type="entry name" value="Znf_C2H2_type"/>
</dbReference>
<dbReference type="Proteomes" id="UP000094527">
    <property type="component" value="Unassembled WGS sequence"/>
</dbReference>
<protein>
    <submittedName>
        <fullName evidence="8">RE1-silencing transcription factor</fullName>
    </submittedName>
</protein>
<evidence type="ECO:0000256" key="2">
    <source>
        <dbReference type="ARBA" id="ARBA00022737"/>
    </source>
</evidence>
<sequence>MDSQISSASCIICGSTSVVPPVSNKFVGEDESHAHLTAVFILTKVLKTPEPELRRLLGLNPKEPIPDVLMSTCGSCEKYLSQFQNTLKLMSRMEKRLAEIRAEFKNRIRQSLDGDKRGETGSKEVKQDGGGLSTEDHVYPHDPAFLGALGLSQKLPGKSVAPVADDITLKPLEPCEDPFAKLVVESFGSQPIDEEYKICIEYDDEEEVVPCNDNQKEDYHHHQDVGNTASLEILYGPPFPRQVISSPVPAPALSSFTDQRPFFVVGDTEISYDDYHPYPIQNLKRRKPRKPTPLHINRTKKRKNYNNYRCSKCPFNAPGKLQLERHSYLHAEGAIASICSDCGWYVSPNRMLVHHVRRHPSNRDLIPPHKDLGPPRKEYYKCLKCPFNTANRGHFNAHLTLHCPSLWNRSSATSPTNQEAKPPDDNANETQDKVEPMGSSVSAINVNAHDSREVFINTLRSNWRCYIQKKASWQIN</sequence>
<evidence type="ECO:0000259" key="7">
    <source>
        <dbReference type="PROSITE" id="PS00028"/>
    </source>
</evidence>
<feature type="coiled-coil region" evidence="5">
    <location>
        <begin position="83"/>
        <end position="110"/>
    </location>
</feature>
<keyword evidence="3" id="KW-0863">Zinc-finger</keyword>
<keyword evidence="9" id="KW-1185">Reference proteome</keyword>
<evidence type="ECO:0000256" key="1">
    <source>
        <dbReference type="ARBA" id="ARBA00022723"/>
    </source>
</evidence>
<feature type="region of interest" description="Disordered" evidence="6">
    <location>
        <begin position="111"/>
        <end position="134"/>
    </location>
</feature>
<dbReference type="PANTHER" id="PTHR24403">
    <property type="entry name" value="ZINC FINGER PROTEIN"/>
    <property type="match status" value="1"/>
</dbReference>
<dbReference type="EMBL" id="LJIJ01000588">
    <property type="protein sequence ID" value="ODM96049.1"/>
    <property type="molecule type" value="Genomic_DNA"/>
</dbReference>
<organism evidence="8 9">
    <name type="scientific">Orchesella cincta</name>
    <name type="common">Springtail</name>
    <name type="synonym">Podura cincta</name>
    <dbReference type="NCBI Taxonomy" id="48709"/>
    <lineage>
        <taxon>Eukaryota</taxon>
        <taxon>Metazoa</taxon>
        <taxon>Ecdysozoa</taxon>
        <taxon>Arthropoda</taxon>
        <taxon>Hexapoda</taxon>
        <taxon>Collembola</taxon>
        <taxon>Entomobryomorpha</taxon>
        <taxon>Entomobryoidea</taxon>
        <taxon>Orchesellidae</taxon>
        <taxon>Orchesellinae</taxon>
        <taxon>Orchesella</taxon>
    </lineage>
</organism>
<dbReference type="AlphaFoldDB" id="A0A1D2MSF1"/>
<evidence type="ECO:0000313" key="8">
    <source>
        <dbReference type="EMBL" id="ODM96049.1"/>
    </source>
</evidence>
<evidence type="ECO:0000256" key="4">
    <source>
        <dbReference type="ARBA" id="ARBA00022833"/>
    </source>
</evidence>
<evidence type="ECO:0000256" key="3">
    <source>
        <dbReference type="ARBA" id="ARBA00022771"/>
    </source>
</evidence>
<keyword evidence="5" id="KW-0175">Coiled coil</keyword>
<comment type="caution">
    <text evidence="8">The sequence shown here is derived from an EMBL/GenBank/DDBJ whole genome shotgun (WGS) entry which is preliminary data.</text>
</comment>
<gene>
    <name evidence="8" type="ORF">Ocin01_10624</name>
</gene>
<dbReference type="GO" id="GO:0008270">
    <property type="term" value="F:zinc ion binding"/>
    <property type="evidence" value="ECO:0007669"/>
    <property type="project" value="UniProtKB-KW"/>
</dbReference>
<dbReference type="PROSITE" id="PS00028">
    <property type="entry name" value="ZINC_FINGER_C2H2_1"/>
    <property type="match status" value="1"/>
</dbReference>
<accession>A0A1D2MSF1</accession>
<feature type="region of interest" description="Disordered" evidence="6">
    <location>
        <begin position="411"/>
        <end position="438"/>
    </location>
</feature>
<dbReference type="PANTHER" id="PTHR24403:SF67">
    <property type="entry name" value="FI01116P-RELATED"/>
    <property type="match status" value="1"/>
</dbReference>
<keyword evidence="2" id="KW-0677">Repeat</keyword>
<feature type="domain" description="C2H2-type" evidence="7">
    <location>
        <begin position="339"/>
        <end position="359"/>
    </location>
</feature>
<dbReference type="GO" id="GO:0005634">
    <property type="term" value="C:nucleus"/>
    <property type="evidence" value="ECO:0007669"/>
    <property type="project" value="TreeGrafter"/>
</dbReference>
<proteinExistence type="predicted"/>
<keyword evidence="4" id="KW-0862">Zinc</keyword>
<feature type="compositionally biased region" description="Basic and acidic residues" evidence="6">
    <location>
        <begin position="111"/>
        <end position="127"/>
    </location>
</feature>
<reference evidence="8 9" key="1">
    <citation type="journal article" date="2016" name="Genome Biol. Evol.">
        <title>Gene Family Evolution Reflects Adaptation to Soil Environmental Stressors in the Genome of the Collembolan Orchesella cincta.</title>
        <authorList>
            <person name="Faddeeva-Vakhrusheva A."/>
            <person name="Derks M.F."/>
            <person name="Anvar S.Y."/>
            <person name="Agamennone V."/>
            <person name="Suring W."/>
            <person name="Smit S."/>
            <person name="van Straalen N.M."/>
            <person name="Roelofs D."/>
        </authorList>
    </citation>
    <scope>NUCLEOTIDE SEQUENCE [LARGE SCALE GENOMIC DNA]</scope>
    <source>
        <tissue evidence="8">Mixed pool</tissue>
    </source>
</reference>
<dbReference type="GO" id="GO:0045944">
    <property type="term" value="P:positive regulation of transcription by RNA polymerase II"/>
    <property type="evidence" value="ECO:0007669"/>
    <property type="project" value="TreeGrafter"/>
</dbReference>
<keyword evidence="1" id="KW-0479">Metal-binding</keyword>
<evidence type="ECO:0000313" key="9">
    <source>
        <dbReference type="Proteomes" id="UP000094527"/>
    </source>
</evidence>
<evidence type="ECO:0000256" key="6">
    <source>
        <dbReference type="SAM" id="MobiDB-lite"/>
    </source>
</evidence>
<dbReference type="SMART" id="SM00355">
    <property type="entry name" value="ZnF_C2H2"/>
    <property type="match status" value="3"/>
</dbReference>
<evidence type="ECO:0000256" key="5">
    <source>
        <dbReference type="SAM" id="Coils"/>
    </source>
</evidence>
<dbReference type="InterPro" id="IPR050688">
    <property type="entry name" value="Zinc_finger/UBP_domain"/>
</dbReference>
<name>A0A1D2MSF1_ORCCI</name>
<dbReference type="Gene3D" id="3.30.160.60">
    <property type="entry name" value="Classic Zinc Finger"/>
    <property type="match status" value="1"/>
</dbReference>